<reference evidence="1 2" key="1">
    <citation type="journal article" date="2021" name="BMC Genomics">
        <title>Datura genome reveals duplications of psychoactive alkaloid biosynthetic genes and high mutation rate following tissue culture.</title>
        <authorList>
            <person name="Rajewski A."/>
            <person name="Carter-House D."/>
            <person name="Stajich J."/>
            <person name="Litt A."/>
        </authorList>
    </citation>
    <scope>NUCLEOTIDE SEQUENCE [LARGE SCALE GENOMIC DNA]</scope>
    <source>
        <strain evidence="1">AR-01</strain>
    </source>
</reference>
<dbReference type="Proteomes" id="UP000823775">
    <property type="component" value="Unassembled WGS sequence"/>
</dbReference>
<name>A0ABS8RW91_DATST</name>
<accession>A0ABS8RW91</accession>
<organism evidence="1 2">
    <name type="scientific">Datura stramonium</name>
    <name type="common">Jimsonweed</name>
    <name type="synonym">Common thornapple</name>
    <dbReference type="NCBI Taxonomy" id="4076"/>
    <lineage>
        <taxon>Eukaryota</taxon>
        <taxon>Viridiplantae</taxon>
        <taxon>Streptophyta</taxon>
        <taxon>Embryophyta</taxon>
        <taxon>Tracheophyta</taxon>
        <taxon>Spermatophyta</taxon>
        <taxon>Magnoliopsida</taxon>
        <taxon>eudicotyledons</taxon>
        <taxon>Gunneridae</taxon>
        <taxon>Pentapetalae</taxon>
        <taxon>asterids</taxon>
        <taxon>lamiids</taxon>
        <taxon>Solanales</taxon>
        <taxon>Solanaceae</taxon>
        <taxon>Solanoideae</taxon>
        <taxon>Datureae</taxon>
        <taxon>Datura</taxon>
    </lineage>
</organism>
<protein>
    <submittedName>
        <fullName evidence="1">Uncharacterized protein</fullName>
    </submittedName>
</protein>
<comment type="caution">
    <text evidence="1">The sequence shown here is derived from an EMBL/GenBank/DDBJ whole genome shotgun (WGS) entry which is preliminary data.</text>
</comment>
<proteinExistence type="predicted"/>
<feature type="non-terminal residue" evidence="1">
    <location>
        <position position="152"/>
    </location>
</feature>
<dbReference type="EMBL" id="JACEIK010000147">
    <property type="protein sequence ID" value="MCD7450877.1"/>
    <property type="molecule type" value="Genomic_DNA"/>
</dbReference>
<evidence type="ECO:0000313" key="1">
    <source>
        <dbReference type="EMBL" id="MCD7450877.1"/>
    </source>
</evidence>
<keyword evidence="2" id="KW-1185">Reference proteome</keyword>
<gene>
    <name evidence="1" type="ORF">HAX54_008851</name>
</gene>
<sequence>MFGDPTGESPLSMRELPTRRRFQPVYLGVKILSMSHLSDDFLNGKSSFWVANDHVWESEVQQEEEHWCWKKFGSTKLVVAHRRKADHDQLIAGGHVGSIARLQATATNPHSIGASRFEEASIIARDQPQWATSKGMIYRHDLKFEARMWLDL</sequence>
<evidence type="ECO:0000313" key="2">
    <source>
        <dbReference type="Proteomes" id="UP000823775"/>
    </source>
</evidence>